<dbReference type="GO" id="GO:0003924">
    <property type="term" value="F:GTPase activity"/>
    <property type="evidence" value="ECO:0007669"/>
    <property type="project" value="UniProtKB-UniRule"/>
</dbReference>
<dbReference type="InterPro" id="IPR047041">
    <property type="entry name" value="BipA_GTP-bd_dom"/>
</dbReference>
<keyword evidence="3" id="KW-0963">Cytoplasm</keyword>
<dbReference type="PROSITE" id="PS00301">
    <property type="entry name" value="G_TR_1"/>
    <property type="match status" value="1"/>
</dbReference>
<dbReference type="GO" id="GO:1990904">
    <property type="term" value="C:ribonucleoprotein complex"/>
    <property type="evidence" value="ECO:0007669"/>
    <property type="project" value="TreeGrafter"/>
</dbReference>
<dbReference type="Pfam" id="PF00679">
    <property type="entry name" value="EFG_C"/>
    <property type="match status" value="1"/>
</dbReference>
<dbReference type="InterPro" id="IPR005225">
    <property type="entry name" value="Small_GTP-bd"/>
</dbReference>
<dbReference type="CDD" id="cd03710">
    <property type="entry name" value="BipA_TypA_C"/>
    <property type="match status" value="1"/>
</dbReference>
<keyword evidence="3" id="KW-0699">rRNA-binding</keyword>
<dbReference type="InterPro" id="IPR047043">
    <property type="entry name" value="BipA_III"/>
</dbReference>
<dbReference type="InterPro" id="IPR047042">
    <property type="entry name" value="BipA_II"/>
</dbReference>
<dbReference type="Gene3D" id="2.40.50.250">
    <property type="entry name" value="bipa protein"/>
    <property type="match status" value="1"/>
</dbReference>
<keyword evidence="3" id="KW-0378">Hydrolase</keyword>
<dbReference type="FunFam" id="3.30.70.240:FF:000002">
    <property type="entry name" value="GTP-binding protein TypA"/>
    <property type="match status" value="1"/>
</dbReference>
<dbReference type="InterPro" id="IPR027417">
    <property type="entry name" value="P-loop_NTPase"/>
</dbReference>
<comment type="subcellular location">
    <subcellularLocation>
        <location evidence="3">Cytoplasm</location>
    </subcellularLocation>
    <text evidence="3">Binds to ribosomes.</text>
</comment>
<dbReference type="FunFam" id="3.40.50.300:FF:000055">
    <property type="entry name" value="GTP-binding protein TypA"/>
    <property type="match status" value="1"/>
</dbReference>
<dbReference type="FunFam" id="2.40.50.250:FF:000001">
    <property type="entry name" value="GTP-binding protein TypA"/>
    <property type="match status" value="1"/>
</dbReference>
<dbReference type="Proteomes" id="UP000626220">
    <property type="component" value="Unassembled WGS sequence"/>
</dbReference>
<dbReference type="NCBIfam" id="TIGR00231">
    <property type="entry name" value="small_GTP"/>
    <property type="match status" value="1"/>
</dbReference>
<proteinExistence type="inferred from homology"/>
<feature type="binding site" evidence="3">
    <location>
        <begin position="126"/>
        <end position="129"/>
    </location>
    <ligand>
        <name>GTP</name>
        <dbReference type="ChEBI" id="CHEBI:37565"/>
    </ligand>
</feature>
<dbReference type="GO" id="GO:0005525">
    <property type="term" value="F:GTP binding"/>
    <property type="evidence" value="ECO:0007669"/>
    <property type="project" value="UniProtKB-UniRule"/>
</dbReference>
<dbReference type="RefSeq" id="WP_189681335.1">
    <property type="nucleotide sequence ID" value="NZ_BNCJ01000011.1"/>
</dbReference>
<dbReference type="InterPro" id="IPR035647">
    <property type="entry name" value="EFG_III/V"/>
</dbReference>
<dbReference type="EMBL" id="BNCJ01000011">
    <property type="protein sequence ID" value="GHF60009.1"/>
    <property type="molecule type" value="Genomic_DNA"/>
</dbReference>
<dbReference type="NCBIfam" id="TIGR01394">
    <property type="entry name" value="TypA_BipA"/>
    <property type="match status" value="1"/>
</dbReference>
<keyword evidence="3" id="KW-0694">RNA-binding</keyword>
<sequence length="606" mass="65863">MDLRNIAIIAHVDHGKTTLVDAMLKQSGAFRENQAVAERAMDSNDLERERGITILAKATSVEWKGVRINIVDTPGHADFGGEVERILSMVDGVVLLVDAAEGPMPQTKFVTSKALALGLRPIVVLNKVDKPDAEPDRALDECFDLFANLGADDNQLDFPTLYASGRAGWADDTLEGERKDLGALFDLIVKHVPIPSQVARRNEPFSMLATTLAADPFIGRILTGRVETGTLRTGASVKALARDGSLIENFRITKILAFRGLSQTAIDVAEAGDIVTLAGMSKATVADTIAAPEITAPIPAQPIDPPTITVTFGINDSPLAGRDGKKVQSRVIRDRLMKEAETNVAIHVADTPGGEAFEVSGRGELQMGVLIENMRREGFELSISRPQVILRDEGGQRMEPIEEVTIDVDDDYSGVVIEKITGTRKGELVEMKPAGVGKTRIIALVPSRGLIGYHGEFLTDTRGTGVLNRVFHSWAPYKGAIPGRRAGVLISMENGVSVAYALWNLEERGRLFIGAQEQIYEGMIIGEHSRDNDLEVNPLKGKKLTNIRASGTDEAVRLTTPITMTLEQAIAYIDDDELVEVTPNSIRLRKRHLDPHERKRASKAAS</sequence>
<dbReference type="PROSITE" id="PS51722">
    <property type="entry name" value="G_TR_2"/>
    <property type="match status" value="1"/>
</dbReference>
<dbReference type="PRINTS" id="PR00315">
    <property type="entry name" value="ELONGATNFCT"/>
</dbReference>
<dbReference type="GO" id="GO:0005829">
    <property type="term" value="C:cytosol"/>
    <property type="evidence" value="ECO:0007669"/>
    <property type="project" value="TreeGrafter"/>
</dbReference>
<dbReference type="Pfam" id="PF03144">
    <property type="entry name" value="GTP_EFTU_D2"/>
    <property type="match status" value="1"/>
</dbReference>
<dbReference type="GO" id="GO:0019843">
    <property type="term" value="F:rRNA binding"/>
    <property type="evidence" value="ECO:0007669"/>
    <property type="project" value="UniProtKB-KW"/>
</dbReference>
<organism evidence="5 6">
    <name type="scientific">Seohaeicola zhoushanensis</name>
    <dbReference type="NCBI Taxonomy" id="1569283"/>
    <lineage>
        <taxon>Bacteria</taxon>
        <taxon>Pseudomonadati</taxon>
        <taxon>Pseudomonadota</taxon>
        <taxon>Alphaproteobacteria</taxon>
        <taxon>Rhodobacterales</taxon>
        <taxon>Roseobacteraceae</taxon>
        <taxon>Seohaeicola</taxon>
    </lineage>
</organism>
<dbReference type="SUPFAM" id="SSF54980">
    <property type="entry name" value="EF-G C-terminal domain-like"/>
    <property type="match status" value="2"/>
</dbReference>
<evidence type="ECO:0000259" key="4">
    <source>
        <dbReference type="PROSITE" id="PS51722"/>
    </source>
</evidence>
<dbReference type="InterPro" id="IPR004161">
    <property type="entry name" value="EFTu-like_2"/>
</dbReference>
<comment type="subunit">
    <text evidence="3">Monomer.</text>
</comment>
<dbReference type="InterPro" id="IPR035651">
    <property type="entry name" value="BipA_V"/>
</dbReference>
<dbReference type="SUPFAM" id="SSF52540">
    <property type="entry name" value="P-loop containing nucleoside triphosphate hydrolases"/>
    <property type="match status" value="1"/>
</dbReference>
<keyword evidence="3" id="KW-0820">tRNA-binding</keyword>
<dbReference type="InterPro" id="IPR042116">
    <property type="entry name" value="TypA/BipA_C"/>
</dbReference>
<dbReference type="EC" id="3.6.5.-" evidence="3"/>
<comment type="function">
    <text evidence="3">A 50S ribosomal subunit assembly protein with GTPase activity, required for 50S subunit assembly at low temperatures, may also play a role in translation. Binds GTP and analogs. Binds the 70S ribosome between the 30S and 50S subunits, in a similar position as ribosome-bound EF-G; it contacts a number of ribosomal proteins, both rRNAs and the A-site tRNA.</text>
</comment>
<dbReference type="PANTHER" id="PTHR42908:SF8">
    <property type="entry name" value="TR-TYPE G DOMAIN-CONTAINING PROTEIN"/>
    <property type="match status" value="1"/>
</dbReference>
<dbReference type="Gene3D" id="2.40.30.10">
    <property type="entry name" value="Translation factors"/>
    <property type="match status" value="1"/>
</dbReference>
<dbReference type="CDD" id="cd03691">
    <property type="entry name" value="BipA_TypA_II"/>
    <property type="match status" value="1"/>
</dbReference>
<keyword evidence="1 3" id="KW-0547">Nucleotide-binding</keyword>
<keyword evidence="6" id="KW-1185">Reference proteome</keyword>
<dbReference type="SUPFAM" id="SSF50447">
    <property type="entry name" value="Translation proteins"/>
    <property type="match status" value="1"/>
</dbReference>
<evidence type="ECO:0000313" key="6">
    <source>
        <dbReference type="Proteomes" id="UP000626220"/>
    </source>
</evidence>
<comment type="caution">
    <text evidence="5">The sequence shown here is derived from an EMBL/GenBank/DDBJ whole genome shotgun (WGS) entry which is preliminary data.</text>
</comment>
<gene>
    <name evidence="3" type="primary">bipA</name>
    <name evidence="5" type="ORF">GCM10017056_34290</name>
</gene>
<dbReference type="Pfam" id="PF00009">
    <property type="entry name" value="GTP_EFTU"/>
    <property type="match status" value="1"/>
</dbReference>
<keyword evidence="2 3" id="KW-0342">GTP-binding</keyword>
<dbReference type="PANTHER" id="PTHR42908">
    <property type="entry name" value="TRANSLATION ELONGATION FACTOR-RELATED"/>
    <property type="match status" value="1"/>
</dbReference>
<dbReference type="GO" id="GO:0000027">
    <property type="term" value="P:ribosomal large subunit assembly"/>
    <property type="evidence" value="ECO:0007669"/>
    <property type="project" value="UniProtKB-UniRule"/>
</dbReference>
<dbReference type="InterPro" id="IPR000640">
    <property type="entry name" value="EFG_V-like"/>
</dbReference>
<dbReference type="GO" id="GO:0000049">
    <property type="term" value="F:tRNA binding"/>
    <property type="evidence" value="ECO:0007669"/>
    <property type="project" value="UniProtKB-KW"/>
</dbReference>
<feature type="domain" description="Tr-type G" evidence="4">
    <location>
        <begin position="1"/>
        <end position="196"/>
    </location>
</feature>
<protein>
    <recommendedName>
        <fullName evidence="3">Large ribosomal subunit assembly factor BipA</fullName>
        <ecNumber evidence="3">3.6.5.-</ecNumber>
    </recommendedName>
    <alternativeName>
        <fullName evidence="3">GTP-binding protein BipA</fullName>
    </alternativeName>
</protein>
<name>A0A8J3GZ75_9RHOB</name>
<dbReference type="GO" id="GO:0043022">
    <property type="term" value="F:ribosome binding"/>
    <property type="evidence" value="ECO:0007669"/>
    <property type="project" value="UniProtKB-UniRule"/>
</dbReference>
<accession>A0A8J3GZ75</accession>
<dbReference type="FunFam" id="3.30.70.870:FF:000003">
    <property type="entry name" value="GTP-binding protein TypA"/>
    <property type="match status" value="1"/>
</dbReference>
<keyword evidence="3" id="KW-0690">Ribosome biogenesis</keyword>
<dbReference type="AlphaFoldDB" id="A0A8J3GZ75"/>
<dbReference type="InterPro" id="IPR000795">
    <property type="entry name" value="T_Tr_GTP-bd_dom"/>
</dbReference>
<comment type="catalytic activity">
    <reaction evidence="3">
        <text>GTP + H2O = GDP + phosphate + H(+)</text>
        <dbReference type="Rhea" id="RHEA:19669"/>
        <dbReference type="ChEBI" id="CHEBI:15377"/>
        <dbReference type="ChEBI" id="CHEBI:15378"/>
        <dbReference type="ChEBI" id="CHEBI:37565"/>
        <dbReference type="ChEBI" id="CHEBI:43474"/>
        <dbReference type="ChEBI" id="CHEBI:58189"/>
    </reaction>
</comment>
<dbReference type="Gene3D" id="3.30.70.240">
    <property type="match status" value="1"/>
</dbReference>
<evidence type="ECO:0000256" key="1">
    <source>
        <dbReference type="ARBA" id="ARBA00022741"/>
    </source>
</evidence>
<dbReference type="InterPro" id="IPR031157">
    <property type="entry name" value="G_TR_CS"/>
</dbReference>
<comment type="similarity">
    <text evidence="3">Belongs to the TRAFAC class translation factor GTPase superfamily. Classic translation factor GTPase family. BipA subfamily.</text>
</comment>
<dbReference type="Pfam" id="PF21018">
    <property type="entry name" value="BipA_C"/>
    <property type="match status" value="1"/>
</dbReference>
<reference evidence="5" key="1">
    <citation type="journal article" date="2014" name="Int. J. Syst. Evol. Microbiol.">
        <title>Complete genome sequence of Corynebacterium casei LMG S-19264T (=DSM 44701T), isolated from a smear-ripened cheese.</title>
        <authorList>
            <consortium name="US DOE Joint Genome Institute (JGI-PGF)"/>
            <person name="Walter F."/>
            <person name="Albersmeier A."/>
            <person name="Kalinowski J."/>
            <person name="Ruckert C."/>
        </authorList>
    </citation>
    <scope>NUCLEOTIDE SEQUENCE</scope>
    <source>
        <strain evidence="5">KCTC 42650</strain>
    </source>
</reference>
<dbReference type="Gene3D" id="3.30.70.870">
    <property type="entry name" value="Elongation Factor G (Translational Gtpase), domain 3"/>
    <property type="match status" value="1"/>
</dbReference>
<dbReference type="InterPro" id="IPR048876">
    <property type="entry name" value="BipA_C"/>
</dbReference>
<dbReference type="SMART" id="SM00838">
    <property type="entry name" value="EFG_C"/>
    <property type="match status" value="1"/>
</dbReference>
<dbReference type="CDD" id="cd16263">
    <property type="entry name" value="BipA_III"/>
    <property type="match status" value="1"/>
</dbReference>
<evidence type="ECO:0000256" key="2">
    <source>
        <dbReference type="ARBA" id="ARBA00023134"/>
    </source>
</evidence>
<dbReference type="Gene3D" id="3.40.50.300">
    <property type="entry name" value="P-loop containing nucleotide triphosphate hydrolases"/>
    <property type="match status" value="1"/>
</dbReference>
<dbReference type="GO" id="GO:0097216">
    <property type="term" value="F:guanosine tetraphosphate binding"/>
    <property type="evidence" value="ECO:0007669"/>
    <property type="project" value="UniProtKB-ARBA"/>
</dbReference>
<dbReference type="HAMAP" id="MF_00849">
    <property type="entry name" value="BipA"/>
    <property type="match status" value="1"/>
</dbReference>
<reference evidence="5" key="2">
    <citation type="submission" date="2020-09" db="EMBL/GenBank/DDBJ databases">
        <authorList>
            <person name="Sun Q."/>
            <person name="Kim S."/>
        </authorList>
    </citation>
    <scope>NUCLEOTIDE SEQUENCE</scope>
    <source>
        <strain evidence="5">KCTC 42650</strain>
    </source>
</reference>
<dbReference type="InterPro" id="IPR006298">
    <property type="entry name" value="BipA"/>
</dbReference>
<feature type="binding site" evidence="3">
    <location>
        <begin position="13"/>
        <end position="18"/>
    </location>
    <ligand>
        <name>GTP</name>
        <dbReference type="ChEBI" id="CHEBI:37565"/>
    </ligand>
</feature>
<dbReference type="InterPro" id="IPR009000">
    <property type="entry name" value="Transl_B-barrel_sf"/>
</dbReference>
<evidence type="ECO:0000313" key="5">
    <source>
        <dbReference type="EMBL" id="GHF60009.1"/>
    </source>
</evidence>
<evidence type="ECO:0000256" key="3">
    <source>
        <dbReference type="HAMAP-Rule" id="MF_00849"/>
    </source>
</evidence>
<dbReference type="CDD" id="cd01891">
    <property type="entry name" value="TypA_BipA"/>
    <property type="match status" value="1"/>
</dbReference>